<gene>
    <name evidence="1" type="ORF">K1T71_014628</name>
</gene>
<evidence type="ECO:0000313" key="2">
    <source>
        <dbReference type="Proteomes" id="UP000824533"/>
    </source>
</evidence>
<name>A0ACC1CEU1_9NEOP</name>
<dbReference type="EMBL" id="CM034415">
    <property type="protein sequence ID" value="KAJ0170022.1"/>
    <property type="molecule type" value="Genomic_DNA"/>
</dbReference>
<sequence length="512" mass="56129">MYRNKLYLYGDDDLEVPVSMNLAHEMFKKILSYKDNVAILNAETKEQVTYSELAQRIANVAIALTRMGVGKGDVISICSEKSMQFLPTLLGIICTGATFAAADITCGSATVLHRVNIVKPRFILCSELAYTRHGKQFGDKCIRLSEMEFKDVPLDQFQAVPVEGFKDNVIIFFSSGTTGLPKGIPTTHLSLLIGFLGAIKANNYYLGRSVLCTREWYYSYGCMHTLICVFAGATIVYCPSDTEEEYIKAIQDLEISVLQLVPSTVARLVKSSLLEKYNVSSVKYVNSASTPLDADLMKVFKQKFTGIVDIYQFYGMSEVGFVTSDAHATKGTKLGSAGVAAASVIIKVVDMTSREPLGPHQRGEICMKSPTVTKGYLNVSSDGVFDEEGFLKTGDIGYYDEDGYFFIVERMKDLIKFNSYQVAPAELEAVLLQHPSVKDAAVVGVPHVEWGEVPTGLVVRQPGATTEAAEIVEFVNSQVSHRMCLAGGLKFVDALPYGGGGKLDRKVLKQLL</sequence>
<protein>
    <submittedName>
        <fullName evidence="1">Uncharacterized protein</fullName>
    </submittedName>
</protein>
<accession>A0ACC1CEU1</accession>
<comment type="caution">
    <text evidence="1">The sequence shown here is derived from an EMBL/GenBank/DDBJ whole genome shotgun (WGS) entry which is preliminary data.</text>
</comment>
<evidence type="ECO:0000313" key="1">
    <source>
        <dbReference type="EMBL" id="KAJ0170022.1"/>
    </source>
</evidence>
<organism evidence="1 2">
    <name type="scientific">Dendrolimus kikuchii</name>
    <dbReference type="NCBI Taxonomy" id="765133"/>
    <lineage>
        <taxon>Eukaryota</taxon>
        <taxon>Metazoa</taxon>
        <taxon>Ecdysozoa</taxon>
        <taxon>Arthropoda</taxon>
        <taxon>Hexapoda</taxon>
        <taxon>Insecta</taxon>
        <taxon>Pterygota</taxon>
        <taxon>Neoptera</taxon>
        <taxon>Endopterygota</taxon>
        <taxon>Lepidoptera</taxon>
        <taxon>Glossata</taxon>
        <taxon>Ditrysia</taxon>
        <taxon>Bombycoidea</taxon>
        <taxon>Lasiocampidae</taxon>
        <taxon>Dendrolimus</taxon>
    </lineage>
</organism>
<proteinExistence type="predicted"/>
<reference evidence="1 2" key="1">
    <citation type="journal article" date="2021" name="Front. Genet.">
        <title>Chromosome-Level Genome Assembly Reveals Significant Gene Expansion in the Toll and IMD Signaling Pathways of Dendrolimus kikuchii.</title>
        <authorList>
            <person name="Zhou J."/>
            <person name="Wu P."/>
            <person name="Xiong Z."/>
            <person name="Liu N."/>
            <person name="Zhao N."/>
            <person name="Ji M."/>
            <person name="Qiu Y."/>
            <person name="Yang B."/>
        </authorList>
    </citation>
    <scope>NUCLEOTIDE SEQUENCE [LARGE SCALE GENOMIC DNA]</scope>
    <source>
        <strain evidence="1">Ann1</strain>
    </source>
</reference>
<dbReference type="Proteomes" id="UP000824533">
    <property type="component" value="Linkage Group LG29"/>
</dbReference>
<keyword evidence="2" id="KW-1185">Reference proteome</keyword>